<accession>A0ABV4DSX4</accession>
<comment type="caution">
    <text evidence="8">Lacks conserved residue(s) required for the propagation of feature annotation.</text>
</comment>
<dbReference type="InterPro" id="IPR014729">
    <property type="entry name" value="Rossmann-like_a/b/a_fold"/>
</dbReference>
<dbReference type="GO" id="GO:0032267">
    <property type="term" value="F:tRNA(Ile)-lysidine synthase activity"/>
    <property type="evidence" value="ECO:0007669"/>
    <property type="project" value="UniProtKB-EC"/>
</dbReference>
<dbReference type="InterPro" id="IPR012094">
    <property type="entry name" value="tRNA_Ile_lys_synt"/>
</dbReference>
<protein>
    <recommendedName>
        <fullName evidence="8">tRNA(Ile)-lysidine synthase</fullName>
        <ecNumber evidence="8">6.3.4.19</ecNumber>
    </recommendedName>
    <alternativeName>
        <fullName evidence="8">tRNA(Ile)-2-lysyl-cytidine synthase</fullName>
    </alternativeName>
    <alternativeName>
        <fullName evidence="8">tRNA(Ile)-lysidine synthetase</fullName>
    </alternativeName>
</protein>
<dbReference type="InterPro" id="IPR015262">
    <property type="entry name" value="tRNA_Ile_lys_synt_subst-bd"/>
</dbReference>
<feature type="domain" description="Lysidine-tRNA(Ile) synthetase C-terminal" evidence="9">
    <location>
        <begin position="369"/>
        <end position="441"/>
    </location>
</feature>
<evidence type="ECO:0000256" key="5">
    <source>
        <dbReference type="ARBA" id="ARBA00022741"/>
    </source>
</evidence>
<comment type="function">
    <text evidence="8">Ligates lysine onto the cytidine present at position 34 of the AUA codon-specific tRNA(Ile) that contains the anticodon CAU, in an ATP-dependent manner. Cytidine is converted to lysidine, thus changing the amino acid specificity of the tRNA from methionine to isoleucine.</text>
</comment>
<reference evidence="10 11" key="1">
    <citation type="submission" date="2024-03" db="EMBL/GenBank/DDBJ databases">
        <title>Mouse gut bacterial collection (mGBC) of GemPharmatech.</title>
        <authorList>
            <person name="He Y."/>
            <person name="Dong L."/>
            <person name="Wu D."/>
            <person name="Gao X."/>
            <person name="Lin Z."/>
        </authorList>
    </citation>
    <scope>NUCLEOTIDE SEQUENCE [LARGE SCALE GENOMIC DNA]</scope>
    <source>
        <strain evidence="10 11">15-30</strain>
    </source>
</reference>
<keyword evidence="11" id="KW-1185">Reference proteome</keyword>
<dbReference type="NCBIfam" id="TIGR02433">
    <property type="entry name" value="lysidine_TilS_C"/>
    <property type="match status" value="1"/>
</dbReference>
<evidence type="ECO:0000313" key="10">
    <source>
        <dbReference type="EMBL" id="MEY8662968.1"/>
    </source>
</evidence>
<comment type="subcellular location">
    <subcellularLocation>
        <location evidence="1 8">Cytoplasm</location>
    </subcellularLocation>
</comment>
<evidence type="ECO:0000256" key="8">
    <source>
        <dbReference type="HAMAP-Rule" id="MF_01161"/>
    </source>
</evidence>
<dbReference type="Proteomes" id="UP001565236">
    <property type="component" value="Unassembled WGS sequence"/>
</dbReference>
<dbReference type="InterPro" id="IPR012796">
    <property type="entry name" value="Lysidine-tRNA-synth_C"/>
</dbReference>
<sequence length="454" mass="52880">MEQIKTIFANDWAKLVPQNEAVLLAVSTGADSMALLWLVAHLPSKLRPKINIAYVDHQLRPESQAETRFIQEYCQEQGFPLYWTKWQKKPVTGLEAKARAFRYAFFEEILEKQNIKYLVTAHHADDQAETFLMKLIRGGELQQLTGIKAKRVFEKDKFLVRPLLSFSKAELSDFITKNKIPYFEDQTNQDLSYFRNRVRHKLMPKLKQENAKVLTHIADYEAQLTELYELVAAELPAKLKQLEKTEGYDVTSFQQLSLAWQHQVLRALFAKEKLAVTKQKLAQVQNALVGERPQVSLDLGAGREFCRSYQTFYFQKKSAVFEAKAIKTRLEVGKWHKLPHGQVGLFEKATFVFQEGDESLSVSKEQAPFYVRQRLSGDKMPYSQGTKKITRLLIDQKIPAKERAKLWYLVDDKDFVYWVFGIKKTDLSPRAVNAKIQYIIVYRRDDRREEKIDE</sequence>
<dbReference type="NCBIfam" id="TIGR02432">
    <property type="entry name" value="lysidine_TilS_N"/>
    <property type="match status" value="1"/>
</dbReference>
<dbReference type="SUPFAM" id="SSF52402">
    <property type="entry name" value="Adenine nucleotide alpha hydrolases-like"/>
    <property type="match status" value="1"/>
</dbReference>
<comment type="similarity">
    <text evidence="8">Belongs to the tRNA(Ile)-lysidine synthase family.</text>
</comment>
<dbReference type="HAMAP" id="MF_01161">
    <property type="entry name" value="tRNA_Ile_lys_synt"/>
    <property type="match status" value="1"/>
</dbReference>
<evidence type="ECO:0000256" key="6">
    <source>
        <dbReference type="ARBA" id="ARBA00022840"/>
    </source>
</evidence>
<dbReference type="EMBL" id="JBCLUF010000036">
    <property type="protein sequence ID" value="MEY8662968.1"/>
    <property type="molecule type" value="Genomic_DNA"/>
</dbReference>
<evidence type="ECO:0000256" key="4">
    <source>
        <dbReference type="ARBA" id="ARBA00022694"/>
    </source>
</evidence>
<comment type="catalytic activity">
    <reaction evidence="7 8">
        <text>cytidine(34) in tRNA(Ile2) + L-lysine + ATP = lysidine(34) in tRNA(Ile2) + AMP + diphosphate + H(+)</text>
        <dbReference type="Rhea" id="RHEA:43744"/>
        <dbReference type="Rhea" id="RHEA-COMP:10625"/>
        <dbReference type="Rhea" id="RHEA-COMP:10670"/>
        <dbReference type="ChEBI" id="CHEBI:15378"/>
        <dbReference type="ChEBI" id="CHEBI:30616"/>
        <dbReference type="ChEBI" id="CHEBI:32551"/>
        <dbReference type="ChEBI" id="CHEBI:33019"/>
        <dbReference type="ChEBI" id="CHEBI:82748"/>
        <dbReference type="ChEBI" id="CHEBI:83665"/>
        <dbReference type="ChEBI" id="CHEBI:456215"/>
        <dbReference type="EC" id="6.3.4.19"/>
    </reaction>
</comment>
<name>A0ABV4DSX4_9LACO</name>
<evidence type="ECO:0000256" key="1">
    <source>
        <dbReference type="ARBA" id="ARBA00004496"/>
    </source>
</evidence>
<dbReference type="SUPFAM" id="SSF56037">
    <property type="entry name" value="PheT/TilS domain"/>
    <property type="match status" value="1"/>
</dbReference>
<keyword evidence="2 8" id="KW-0963">Cytoplasm</keyword>
<dbReference type="PANTHER" id="PTHR43033:SF1">
    <property type="entry name" value="TRNA(ILE)-LYSIDINE SYNTHASE-RELATED"/>
    <property type="match status" value="1"/>
</dbReference>
<proteinExistence type="inferred from homology"/>
<keyword evidence="4 8" id="KW-0819">tRNA processing</keyword>
<dbReference type="InterPro" id="IPR011063">
    <property type="entry name" value="TilS/TtcA_N"/>
</dbReference>
<evidence type="ECO:0000259" key="9">
    <source>
        <dbReference type="SMART" id="SM00977"/>
    </source>
</evidence>
<evidence type="ECO:0000256" key="3">
    <source>
        <dbReference type="ARBA" id="ARBA00022598"/>
    </source>
</evidence>
<evidence type="ECO:0000256" key="7">
    <source>
        <dbReference type="ARBA" id="ARBA00048539"/>
    </source>
</evidence>
<dbReference type="Pfam" id="PF09179">
    <property type="entry name" value="TilS"/>
    <property type="match status" value="1"/>
</dbReference>
<evidence type="ECO:0000313" key="11">
    <source>
        <dbReference type="Proteomes" id="UP001565236"/>
    </source>
</evidence>
<dbReference type="SMART" id="SM00977">
    <property type="entry name" value="TilS_C"/>
    <property type="match status" value="1"/>
</dbReference>
<keyword evidence="5" id="KW-0547">Nucleotide-binding</keyword>
<dbReference type="CDD" id="cd01992">
    <property type="entry name" value="TilS_N"/>
    <property type="match status" value="1"/>
</dbReference>
<dbReference type="EC" id="6.3.4.19" evidence="8"/>
<gene>
    <name evidence="8 10" type="primary">tilS</name>
    <name evidence="10" type="ORF">AALT52_08710</name>
</gene>
<dbReference type="InterPro" id="IPR012795">
    <property type="entry name" value="tRNA_Ile_lys_synt_N"/>
</dbReference>
<evidence type="ECO:0000256" key="2">
    <source>
        <dbReference type="ARBA" id="ARBA00022490"/>
    </source>
</evidence>
<dbReference type="PANTHER" id="PTHR43033">
    <property type="entry name" value="TRNA(ILE)-LYSIDINE SYNTHASE-RELATED"/>
    <property type="match status" value="1"/>
</dbReference>
<organism evidence="10 11">
    <name type="scientific">Ligilactobacillus faecis</name>
    <dbReference type="NCBI Taxonomy" id="762833"/>
    <lineage>
        <taxon>Bacteria</taxon>
        <taxon>Bacillati</taxon>
        <taxon>Bacillota</taxon>
        <taxon>Bacilli</taxon>
        <taxon>Lactobacillales</taxon>
        <taxon>Lactobacillaceae</taxon>
        <taxon>Ligilactobacillus</taxon>
    </lineage>
</organism>
<comment type="caution">
    <text evidence="10">The sequence shown here is derived from an EMBL/GenBank/DDBJ whole genome shotgun (WGS) entry which is preliminary data.</text>
</comment>
<keyword evidence="3 8" id="KW-0436">Ligase</keyword>
<keyword evidence="6" id="KW-0067">ATP-binding</keyword>
<dbReference type="Pfam" id="PF01171">
    <property type="entry name" value="ATP_bind_3"/>
    <property type="match status" value="1"/>
</dbReference>
<dbReference type="Gene3D" id="3.40.50.620">
    <property type="entry name" value="HUPs"/>
    <property type="match status" value="1"/>
</dbReference>
<dbReference type="RefSeq" id="WP_369942913.1">
    <property type="nucleotide sequence ID" value="NZ_JBCLUF010000036.1"/>
</dbReference>